<dbReference type="Pfam" id="PF05947">
    <property type="entry name" value="T6SS_TssF"/>
    <property type="match status" value="1"/>
</dbReference>
<dbReference type="PANTHER" id="PTHR35370">
    <property type="entry name" value="CYTOPLASMIC PROTEIN-RELATED-RELATED"/>
    <property type="match status" value="1"/>
</dbReference>
<dbReference type="Proteomes" id="UP000199412">
    <property type="component" value="Unassembled WGS sequence"/>
</dbReference>
<keyword evidence="2" id="KW-1185">Reference proteome</keyword>
<dbReference type="NCBIfam" id="TIGR03359">
    <property type="entry name" value="VI_chp_6"/>
    <property type="match status" value="1"/>
</dbReference>
<dbReference type="InterPro" id="IPR010272">
    <property type="entry name" value="T6SS_TssF"/>
</dbReference>
<sequence length="608" mass="66290">MVDDLLPHYQAELTAIRRLAGAFAARHPKAAGRLRLSETVAEDPHVARLIEGFAFLTGRIRLKLDDSFPELTDALLGVLYPHYLAPVPSMAVVSMTCQPDLDGSYTVPRGTEIDTSAAHGEPCRFRTGFDTVLWPVVLEQASLTGRPFQAPNNPRASNATACLRLTFRCAQPEQTFSNLGVDRLRLFLSGESHEAFSLYEMLVNETLSVALADTPEDRAPVILGPEAVQPVGFEEDEGLLPWSARSAPGYRLLTEFFAFPEKFLFVDLCGLDAKIMLEAGNRLEVFVYLNRGFGDLERTVSAASFGLGCTPVVNMLPQRAEPIEVTQNTPDYRVIPDARRPQGLEVFRIERVLATSPTDEVVEVRPFYGMTHGQSDEDGVRPWYWMADRRAGVTEDSGTEVYLGLVDMDFERAARDGWVLSIETLCINRDLPNTLPFGGGNPRMGLVEATAAVTGITALTPPTRTLRPTGGPGGRWRLVSHLALNHLSLSGGDEAVRALREILALYDIRGTAETRALIDSVVGLTARAGVARTTARVGAAVARGLDVTLDLDESATPGAGTFLFASVLNRFLALYCSVNSFTRLSVSVRGRPGLLCRFPARAGTRVML</sequence>
<dbReference type="RefSeq" id="WP_092787595.1">
    <property type="nucleotide sequence ID" value="NZ_FNAP01000013.1"/>
</dbReference>
<dbReference type="AlphaFoldDB" id="A0A1G7G6H3"/>
<dbReference type="EMBL" id="FNAP01000013">
    <property type="protein sequence ID" value="SDE83703.1"/>
    <property type="molecule type" value="Genomic_DNA"/>
</dbReference>
<dbReference type="OrthoDB" id="9763676at2"/>
<evidence type="ECO:0000313" key="1">
    <source>
        <dbReference type="EMBL" id="SDE83703.1"/>
    </source>
</evidence>
<dbReference type="STRING" id="69960.SAMN05421720_113108"/>
<protein>
    <submittedName>
        <fullName evidence="1">Type VI secretion system protein ImpG</fullName>
    </submittedName>
</protein>
<dbReference type="PIRSF" id="PIRSF028304">
    <property type="entry name" value="UCP028304"/>
    <property type="match status" value="1"/>
</dbReference>
<name>A0A1G7G6H3_9PROT</name>
<reference evidence="1 2" key="1">
    <citation type="submission" date="2016-10" db="EMBL/GenBank/DDBJ databases">
        <authorList>
            <person name="de Groot N.N."/>
        </authorList>
    </citation>
    <scope>NUCLEOTIDE SEQUENCE [LARGE SCALE GENOMIC DNA]</scope>
    <source>
        <strain evidence="1 2">ATCC 700224</strain>
    </source>
</reference>
<proteinExistence type="predicted"/>
<accession>A0A1G7G6H3</accession>
<organism evidence="1 2">
    <name type="scientific">Rhodospira trueperi</name>
    <dbReference type="NCBI Taxonomy" id="69960"/>
    <lineage>
        <taxon>Bacteria</taxon>
        <taxon>Pseudomonadati</taxon>
        <taxon>Pseudomonadota</taxon>
        <taxon>Alphaproteobacteria</taxon>
        <taxon>Rhodospirillales</taxon>
        <taxon>Rhodospirillaceae</taxon>
        <taxon>Rhodospira</taxon>
    </lineage>
</organism>
<dbReference type="PANTHER" id="PTHR35370:SF1">
    <property type="entry name" value="TYPE VI SECRETION SYSTEM COMPONENT TSSF1"/>
    <property type="match status" value="1"/>
</dbReference>
<gene>
    <name evidence="1" type="ORF">SAMN05421720_113108</name>
</gene>
<evidence type="ECO:0000313" key="2">
    <source>
        <dbReference type="Proteomes" id="UP000199412"/>
    </source>
</evidence>